<name>A0A516KE87_9BACI</name>
<dbReference type="InterPro" id="IPR050611">
    <property type="entry name" value="ABCF"/>
</dbReference>
<keyword evidence="3 5" id="KW-0067">ATP-binding</keyword>
<proteinExistence type="predicted"/>
<dbReference type="InterPro" id="IPR027417">
    <property type="entry name" value="P-loop_NTPase"/>
</dbReference>
<dbReference type="Gene3D" id="3.40.50.300">
    <property type="entry name" value="P-loop containing nucleotide triphosphate hydrolases"/>
    <property type="match status" value="3"/>
</dbReference>
<dbReference type="CDD" id="cd03221">
    <property type="entry name" value="ABCF_EF-3"/>
    <property type="match status" value="2"/>
</dbReference>
<reference evidence="5 6" key="1">
    <citation type="submission" date="2019-07" db="EMBL/GenBank/DDBJ databases">
        <authorList>
            <person name="Li J."/>
        </authorList>
    </citation>
    <scope>NUCLEOTIDE SEQUENCE [LARGE SCALE GENOMIC DNA]</scope>
    <source>
        <strain evidence="5 6">TKL69</strain>
    </source>
</reference>
<organism evidence="5 6">
    <name type="scientific">Radiobacillus deserti</name>
    <dbReference type="NCBI Taxonomy" id="2594883"/>
    <lineage>
        <taxon>Bacteria</taxon>
        <taxon>Bacillati</taxon>
        <taxon>Bacillota</taxon>
        <taxon>Bacilli</taxon>
        <taxon>Bacillales</taxon>
        <taxon>Bacillaceae</taxon>
        <taxon>Radiobacillus</taxon>
    </lineage>
</organism>
<evidence type="ECO:0000256" key="1">
    <source>
        <dbReference type="ARBA" id="ARBA00022737"/>
    </source>
</evidence>
<accession>A0A516KE87</accession>
<keyword evidence="6" id="KW-1185">Reference proteome</keyword>
<dbReference type="InterPro" id="IPR003593">
    <property type="entry name" value="AAA+_ATPase"/>
</dbReference>
<dbReference type="PANTHER" id="PTHR19211">
    <property type="entry name" value="ATP-BINDING TRANSPORT PROTEIN-RELATED"/>
    <property type="match status" value="1"/>
</dbReference>
<keyword evidence="2" id="KW-0547">Nucleotide-binding</keyword>
<protein>
    <submittedName>
        <fullName evidence="5">ABC-F family ATP-binding cassette domain-containing protein</fullName>
    </submittedName>
</protein>
<dbReference type="InterPro" id="IPR017871">
    <property type="entry name" value="ABC_transporter-like_CS"/>
</dbReference>
<sequence length="541" mass="61744">MISSLDSQGGFFVRLLHAKDVAYPIGDRNLFQIPELSIHSGERIGLVGRNGQGKSMLLKYLLGMFGEESIVEQKGQIGYFKQLNDENQVDSHLSGGEKTMQKLAELFSESARIWFLDEPSNNLDWDRVEELEERLLTIDGAMVIVSHDRALLDKVCNRIWELEKGTLTEYNGNYSFYQQKKELEIKQQYQAHESYVKEKKRLEGRMLQKQQQASGMRKPPSRMGNSEWQLYKNKAAGKQKKVERVSKNIQKRLERLEKVEKPEEWESIQMDYNLLSPIHRRNILMAEELSKSIGERTLYSIPSIKLKTGSKTAIIGGNGVGKTTLINQLLSGDPSIDLSNNIKVGQFDQAIEKLPIEPSIYEYVEEGSHLPEHVIRAILGRMYFKGETVYKPIHVLSGGERVKVALAKLLVGDYNLLVLDEPTNHLDIHALQAVEGLIKDYPGTVLLVSHDRTFVEEVADCLWIVEDETVRTFQGSLQEFEESLEKPTFQATNDDQVALLTLENKLTDVISRLSLLKPQEDKEALEKEYEELVQKIRALKN</sequence>
<dbReference type="EMBL" id="CP041666">
    <property type="protein sequence ID" value="QDP39687.1"/>
    <property type="molecule type" value="Genomic_DNA"/>
</dbReference>
<evidence type="ECO:0000256" key="3">
    <source>
        <dbReference type="ARBA" id="ARBA00022840"/>
    </source>
</evidence>
<feature type="domain" description="ABC transporter" evidence="4">
    <location>
        <begin position="284"/>
        <end position="492"/>
    </location>
</feature>
<evidence type="ECO:0000256" key="2">
    <source>
        <dbReference type="ARBA" id="ARBA00022741"/>
    </source>
</evidence>
<dbReference type="GO" id="GO:0005524">
    <property type="term" value="F:ATP binding"/>
    <property type="evidence" value="ECO:0007669"/>
    <property type="project" value="UniProtKB-KW"/>
</dbReference>
<feature type="domain" description="ABC transporter" evidence="4">
    <location>
        <begin position="16"/>
        <end position="189"/>
    </location>
</feature>
<dbReference type="SMART" id="SM00382">
    <property type="entry name" value="AAA"/>
    <property type="match status" value="2"/>
</dbReference>
<dbReference type="AlphaFoldDB" id="A0A516KE87"/>
<dbReference type="PANTHER" id="PTHR19211:SF100">
    <property type="entry name" value="RIBOSOME PROTECTION PROTEIN VMLR"/>
    <property type="match status" value="1"/>
</dbReference>
<dbReference type="GO" id="GO:0016887">
    <property type="term" value="F:ATP hydrolysis activity"/>
    <property type="evidence" value="ECO:0007669"/>
    <property type="project" value="InterPro"/>
</dbReference>
<dbReference type="PROSITE" id="PS50893">
    <property type="entry name" value="ABC_TRANSPORTER_2"/>
    <property type="match status" value="2"/>
</dbReference>
<dbReference type="KEGG" id="aqt:FN924_05560"/>
<gene>
    <name evidence="5" type="ORF">FN924_05560</name>
</gene>
<evidence type="ECO:0000313" key="5">
    <source>
        <dbReference type="EMBL" id="QDP39687.1"/>
    </source>
</evidence>
<dbReference type="InterPro" id="IPR003439">
    <property type="entry name" value="ABC_transporter-like_ATP-bd"/>
</dbReference>
<evidence type="ECO:0000259" key="4">
    <source>
        <dbReference type="PROSITE" id="PS50893"/>
    </source>
</evidence>
<dbReference type="PROSITE" id="PS00211">
    <property type="entry name" value="ABC_TRANSPORTER_1"/>
    <property type="match status" value="1"/>
</dbReference>
<dbReference type="Proteomes" id="UP000315215">
    <property type="component" value="Chromosome"/>
</dbReference>
<keyword evidence="1" id="KW-0677">Repeat</keyword>
<dbReference type="SUPFAM" id="SSF52540">
    <property type="entry name" value="P-loop containing nucleoside triphosphate hydrolases"/>
    <property type="match status" value="2"/>
</dbReference>
<dbReference type="NCBIfam" id="NF000355">
    <property type="entry name" value="ribo_prot_ABC_F"/>
    <property type="match status" value="1"/>
</dbReference>
<evidence type="ECO:0000313" key="6">
    <source>
        <dbReference type="Proteomes" id="UP000315215"/>
    </source>
</evidence>
<dbReference type="Pfam" id="PF00005">
    <property type="entry name" value="ABC_tran"/>
    <property type="match status" value="2"/>
</dbReference>